<keyword evidence="4" id="KW-1185">Reference proteome</keyword>
<dbReference type="EMBL" id="JADRCQ010000002">
    <property type="protein sequence ID" value="MBK5073514.1"/>
    <property type="molecule type" value="Genomic_DNA"/>
</dbReference>
<evidence type="ECO:0000313" key="1">
    <source>
        <dbReference type="EMBL" id="MBK5073514.1"/>
    </source>
</evidence>
<organism evidence="2 3">
    <name type="scientific">Limnobaculum xujianqingii</name>
    <dbReference type="NCBI Taxonomy" id="2738837"/>
    <lineage>
        <taxon>Bacteria</taxon>
        <taxon>Pseudomonadati</taxon>
        <taxon>Pseudomonadota</taxon>
        <taxon>Gammaproteobacteria</taxon>
        <taxon>Enterobacterales</taxon>
        <taxon>Budviciaceae</taxon>
        <taxon>Limnobaculum</taxon>
    </lineage>
</organism>
<proteinExistence type="predicted"/>
<dbReference type="RefSeq" id="WP_228398343.1">
    <property type="nucleotide sequence ID" value="NZ_JADRCP010000002.1"/>
</dbReference>
<reference evidence="2 4" key="1">
    <citation type="submission" date="2020-11" db="EMBL/GenBank/DDBJ databases">
        <title>Insectihabitans protaetiae gen. nov. sp. nov. and Insectihabitans allomyrinae sp. nov., isolated from larvae of Protaetia brevitarsis seulensis and Allomyrina dichotoma, respectively.</title>
        <authorList>
            <person name="Lee S.D."/>
            <person name="Byeon Y.-S."/>
            <person name="Kim S.-M."/>
            <person name="Yang H.L."/>
            <person name="Kim I.S."/>
        </authorList>
    </citation>
    <scope>NUCLEOTIDE SEQUENCE</scope>
    <source>
        <strain evidence="2">CWB-B4</strain>
        <strain evidence="1 4">CWB-B43</strain>
    </source>
</reference>
<protein>
    <submittedName>
        <fullName evidence="2">Uncharacterized protein</fullName>
    </submittedName>
</protein>
<dbReference type="EMBL" id="JADRCP010000002">
    <property type="protein sequence ID" value="MBK5176755.1"/>
    <property type="molecule type" value="Genomic_DNA"/>
</dbReference>
<dbReference type="AlphaFoldDB" id="A0A9D7AIL0"/>
<accession>A0A9D7AIL0</accession>
<comment type="caution">
    <text evidence="2">The sequence shown here is derived from an EMBL/GenBank/DDBJ whole genome shotgun (WGS) entry which is preliminary data.</text>
</comment>
<sequence length="156" mass="18656">MYWQEKIHYLKQQYPTPQFNDPFWRGKNVIATIIDTFFSFAQEDIYSNKLDAAKIKNRELIKTCSVKTLYQEEMDKLPENTNFWLLLMNPPMGAECQIYDCQKNALRELLYLSSGVPEPQFYIIDKKYRWLVFFDVNRQQDIAAIYKSPLQSMIWG</sequence>
<dbReference type="Proteomes" id="UP000807542">
    <property type="component" value="Unassembled WGS sequence"/>
</dbReference>
<gene>
    <name evidence="2" type="ORF">I2492_10520</name>
    <name evidence="1" type="ORF">I2493_10865</name>
</gene>
<name>A0A9D7AIL0_9GAMM</name>
<evidence type="ECO:0000313" key="3">
    <source>
        <dbReference type="Proteomes" id="UP000807542"/>
    </source>
</evidence>
<dbReference type="Proteomes" id="UP001296969">
    <property type="component" value="Unassembled WGS sequence"/>
</dbReference>
<evidence type="ECO:0000313" key="4">
    <source>
        <dbReference type="Proteomes" id="UP001296969"/>
    </source>
</evidence>
<evidence type="ECO:0000313" key="2">
    <source>
        <dbReference type="EMBL" id="MBK5176755.1"/>
    </source>
</evidence>